<organism evidence="1 2">
    <name type="scientific">Fomitopsis schrenkii</name>
    <name type="common">Brown rot fungus</name>
    <dbReference type="NCBI Taxonomy" id="2126942"/>
    <lineage>
        <taxon>Eukaryota</taxon>
        <taxon>Fungi</taxon>
        <taxon>Dikarya</taxon>
        <taxon>Basidiomycota</taxon>
        <taxon>Agaricomycotina</taxon>
        <taxon>Agaricomycetes</taxon>
        <taxon>Polyporales</taxon>
        <taxon>Fomitopsis</taxon>
    </lineage>
</organism>
<reference evidence="1 2" key="1">
    <citation type="journal article" date="2012" name="Science">
        <title>The Paleozoic origin of enzymatic lignin decomposition reconstructed from 31 fungal genomes.</title>
        <authorList>
            <person name="Floudas D."/>
            <person name="Binder M."/>
            <person name="Riley R."/>
            <person name="Barry K."/>
            <person name="Blanchette R.A."/>
            <person name="Henrissat B."/>
            <person name="Martinez A.T."/>
            <person name="Otillar R."/>
            <person name="Spatafora J.W."/>
            <person name="Yadav J.S."/>
            <person name="Aerts A."/>
            <person name="Benoit I."/>
            <person name="Boyd A."/>
            <person name="Carlson A."/>
            <person name="Copeland A."/>
            <person name="Coutinho P.M."/>
            <person name="de Vries R.P."/>
            <person name="Ferreira P."/>
            <person name="Findley K."/>
            <person name="Foster B."/>
            <person name="Gaskell J."/>
            <person name="Glotzer D."/>
            <person name="Gorecki P."/>
            <person name="Heitman J."/>
            <person name="Hesse C."/>
            <person name="Hori C."/>
            <person name="Igarashi K."/>
            <person name="Jurgens J.A."/>
            <person name="Kallen N."/>
            <person name="Kersten P."/>
            <person name="Kohler A."/>
            <person name="Kuees U."/>
            <person name="Kumar T.K.A."/>
            <person name="Kuo A."/>
            <person name="LaButti K."/>
            <person name="Larrondo L.F."/>
            <person name="Lindquist E."/>
            <person name="Ling A."/>
            <person name="Lombard V."/>
            <person name="Lucas S."/>
            <person name="Lundell T."/>
            <person name="Martin R."/>
            <person name="McLaughlin D.J."/>
            <person name="Morgenstern I."/>
            <person name="Morin E."/>
            <person name="Murat C."/>
            <person name="Nagy L.G."/>
            <person name="Nolan M."/>
            <person name="Ohm R.A."/>
            <person name="Patyshakuliyeva A."/>
            <person name="Rokas A."/>
            <person name="Ruiz-Duenas F.J."/>
            <person name="Sabat G."/>
            <person name="Salamov A."/>
            <person name="Samejima M."/>
            <person name="Schmutz J."/>
            <person name="Slot J.C."/>
            <person name="St John F."/>
            <person name="Stenlid J."/>
            <person name="Sun H."/>
            <person name="Sun S."/>
            <person name="Syed K."/>
            <person name="Tsang A."/>
            <person name="Wiebenga A."/>
            <person name="Young D."/>
            <person name="Pisabarro A."/>
            <person name="Eastwood D.C."/>
            <person name="Martin F."/>
            <person name="Cullen D."/>
            <person name="Grigoriev I.V."/>
            <person name="Hibbett D.S."/>
        </authorList>
    </citation>
    <scope>NUCLEOTIDE SEQUENCE</scope>
    <source>
        <strain evidence="2">FP-58527</strain>
    </source>
</reference>
<dbReference type="HOGENOM" id="CLU_1019558_0_0_1"/>
<keyword evidence="2" id="KW-1185">Reference proteome</keyword>
<evidence type="ECO:0000313" key="2">
    <source>
        <dbReference type="Proteomes" id="UP000015241"/>
    </source>
</evidence>
<gene>
    <name evidence="1" type="ORF">FOMPIDRAFT_1023694</name>
</gene>
<accession>S8E657</accession>
<dbReference type="OrthoDB" id="10460273at2759"/>
<dbReference type="AlphaFoldDB" id="S8E657"/>
<dbReference type="EMBL" id="KE504148">
    <property type="protein sequence ID" value="EPT00552.1"/>
    <property type="molecule type" value="Genomic_DNA"/>
</dbReference>
<dbReference type="Proteomes" id="UP000015241">
    <property type="component" value="Unassembled WGS sequence"/>
</dbReference>
<sequence length="273" mass="31323">MAARRILWSSLRFNDELEELIELTHVLPLLDSSGIDDAQLADTHAVIRELLEIEKQLDDGLTASVSQRLRGIIATLRAQPLCRVPLSARQVWEVELLLHLKLGLPLPACLEILDTAEYWLLVRLTDTSRMDNWQSAHRDVMNVRVAIPDEIRPNRLRRVVLAIGGHNTRSREAMYDWLMSSWQSIDIETSGDLPCRRTTHHRSTGYFWERDIPDVHLLQWDYNGGAEDDEEVRRVLQGLQSGDHLTITATAPSNPAWLEHVILLRVELFYSCV</sequence>
<evidence type="ECO:0000313" key="1">
    <source>
        <dbReference type="EMBL" id="EPT00552.1"/>
    </source>
</evidence>
<proteinExistence type="predicted"/>
<name>S8E657_FOMSC</name>
<protein>
    <submittedName>
        <fullName evidence="1">Uncharacterized protein</fullName>
    </submittedName>
</protein>
<dbReference type="InParanoid" id="S8E657"/>